<proteinExistence type="predicted"/>
<name>A0A8S5SZF6_9CAUD</name>
<accession>A0A8S5SZF6</accession>
<reference evidence="1" key="1">
    <citation type="journal article" date="2021" name="Proc. Natl. Acad. Sci. U.S.A.">
        <title>A Catalog of Tens of Thousands of Viruses from Human Metagenomes Reveals Hidden Associations with Chronic Diseases.</title>
        <authorList>
            <person name="Tisza M.J."/>
            <person name="Buck C.B."/>
        </authorList>
    </citation>
    <scope>NUCLEOTIDE SEQUENCE</scope>
    <source>
        <strain evidence="1">CtRwl19</strain>
    </source>
</reference>
<evidence type="ECO:0000313" key="1">
    <source>
        <dbReference type="EMBL" id="DAF56492.1"/>
    </source>
</evidence>
<protein>
    <submittedName>
        <fullName evidence="1">Uncharacterized protein</fullName>
    </submittedName>
</protein>
<dbReference type="EMBL" id="BK032716">
    <property type="protein sequence ID" value="DAF56492.1"/>
    <property type="molecule type" value="Genomic_DNA"/>
</dbReference>
<organism evidence="1">
    <name type="scientific">Siphoviridae sp. ctRwl19</name>
    <dbReference type="NCBI Taxonomy" id="2827871"/>
    <lineage>
        <taxon>Viruses</taxon>
        <taxon>Duplodnaviria</taxon>
        <taxon>Heunggongvirae</taxon>
        <taxon>Uroviricota</taxon>
        <taxon>Caudoviricetes</taxon>
    </lineage>
</organism>
<sequence length="131" mass="14238">MANFGNKNETFAYLVGKDIAEIKAKIESVGTTSGGLDVLKVIVPAATEEQVNNNTLATVNLPDEFKNSLLIVPNSYGTYEFMVAKDIDTIEFATDTVEKEFFVVRVANFKNPKETVHAEIKKTGGAVASYA</sequence>